<dbReference type="EMBL" id="JBDFQZ010000006">
    <property type="protein sequence ID" value="KAK9714275.1"/>
    <property type="molecule type" value="Genomic_DNA"/>
</dbReference>
<sequence>MERLAKQVGTVVRNRVGHITTPLMAAASRAIRDRLPLVDFVIDVRDTRLPFSSECDILLDSSSSSRRIIVFNKLDLAVSSLAKECIQHFERQNFAAFGVNSHNITSVQQLLNFLQCQVRSLTKTDPERNTITMMLIGIPNVGKSALANALHQIGRISAAEKGKLKRAVVSPFPGETKSISSLKVASHPNIYILDTPGVLPPQMSEIDVCAKLALTGAIGDSLAGEKLLAQLFLSILNMSKEHQKWQKLSTFEDAPLIKDEITGNSERNKSWRDDLSTDHTKDSVVLSVRRRLAEAISSFKGNIHEDDDMVRLIEEELFSLRKAFNLCKEPDEDIDHKVAVKLLNLFRTGRLGHYMLDSL</sequence>
<dbReference type="PANTHER" id="PTHR45782">
    <property type="entry name" value="MITOCHONDRIAL RIBOSOME-ASSOCIATED GTPASE 1"/>
    <property type="match status" value="1"/>
</dbReference>
<keyword evidence="1" id="KW-0547">Nucleotide-binding</keyword>
<dbReference type="Gene3D" id="3.40.50.300">
    <property type="entry name" value="P-loop containing nucleotide triphosphate hydrolases"/>
    <property type="match status" value="1"/>
</dbReference>
<dbReference type="SUPFAM" id="SSF52540">
    <property type="entry name" value="P-loop containing nucleoside triphosphate hydrolases"/>
    <property type="match status" value="1"/>
</dbReference>
<name>A0AAW1KAJ1_SAPOF</name>
<evidence type="ECO:0000313" key="5">
    <source>
        <dbReference type="Proteomes" id="UP001443914"/>
    </source>
</evidence>
<keyword evidence="5" id="KW-1185">Reference proteome</keyword>
<dbReference type="GO" id="GO:0005525">
    <property type="term" value="F:GTP binding"/>
    <property type="evidence" value="ECO:0007669"/>
    <property type="project" value="UniProtKB-KW"/>
</dbReference>
<evidence type="ECO:0000313" key="4">
    <source>
        <dbReference type="EMBL" id="KAK9714275.1"/>
    </source>
</evidence>
<evidence type="ECO:0000259" key="3">
    <source>
        <dbReference type="Pfam" id="PF01926"/>
    </source>
</evidence>
<protein>
    <recommendedName>
        <fullName evidence="3">G domain-containing protein</fullName>
    </recommendedName>
</protein>
<dbReference type="Proteomes" id="UP001443914">
    <property type="component" value="Unassembled WGS sequence"/>
</dbReference>
<dbReference type="AlphaFoldDB" id="A0AAW1KAJ1"/>
<comment type="caution">
    <text evidence="4">The sequence shown here is derived from an EMBL/GenBank/DDBJ whole genome shotgun (WGS) entry which is preliminary data.</text>
</comment>
<dbReference type="InterPro" id="IPR006073">
    <property type="entry name" value="GTP-bd"/>
</dbReference>
<reference evidence="4" key="1">
    <citation type="submission" date="2024-03" db="EMBL/GenBank/DDBJ databases">
        <title>WGS assembly of Saponaria officinalis var. Norfolk2.</title>
        <authorList>
            <person name="Jenkins J."/>
            <person name="Shu S."/>
            <person name="Grimwood J."/>
            <person name="Barry K."/>
            <person name="Goodstein D."/>
            <person name="Schmutz J."/>
            <person name="Leebens-Mack J."/>
            <person name="Osbourn A."/>
        </authorList>
    </citation>
    <scope>NUCLEOTIDE SEQUENCE [LARGE SCALE GENOMIC DNA]</scope>
    <source>
        <strain evidence="4">JIC</strain>
    </source>
</reference>
<proteinExistence type="predicted"/>
<dbReference type="GO" id="GO:0032543">
    <property type="term" value="P:mitochondrial translation"/>
    <property type="evidence" value="ECO:0007669"/>
    <property type="project" value="TreeGrafter"/>
</dbReference>
<dbReference type="Pfam" id="PF01926">
    <property type="entry name" value="MMR_HSR1"/>
    <property type="match status" value="1"/>
</dbReference>
<dbReference type="GO" id="GO:0005739">
    <property type="term" value="C:mitochondrion"/>
    <property type="evidence" value="ECO:0007669"/>
    <property type="project" value="TreeGrafter"/>
</dbReference>
<keyword evidence="2" id="KW-0342">GTP-binding</keyword>
<dbReference type="GO" id="GO:0003924">
    <property type="term" value="F:GTPase activity"/>
    <property type="evidence" value="ECO:0007669"/>
    <property type="project" value="TreeGrafter"/>
</dbReference>
<accession>A0AAW1KAJ1</accession>
<dbReference type="PANTHER" id="PTHR45782:SF1">
    <property type="entry name" value="DAR GTPASE 2, MITOCHONDRIAL"/>
    <property type="match status" value="1"/>
</dbReference>
<evidence type="ECO:0000256" key="1">
    <source>
        <dbReference type="ARBA" id="ARBA00022741"/>
    </source>
</evidence>
<gene>
    <name evidence="4" type="ORF">RND81_06G083500</name>
</gene>
<dbReference type="InterPro" id="IPR027417">
    <property type="entry name" value="P-loop_NTPase"/>
</dbReference>
<organism evidence="4 5">
    <name type="scientific">Saponaria officinalis</name>
    <name type="common">Common soapwort</name>
    <name type="synonym">Lychnis saponaria</name>
    <dbReference type="NCBI Taxonomy" id="3572"/>
    <lineage>
        <taxon>Eukaryota</taxon>
        <taxon>Viridiplantae</taxon>
        <taxon>Streptophyta</taxon>
        <taxon>Embryophyta</taxon>
        <taxon>Tracheophyta</taxon>
        <taxon>Spermatophyta</taxon>
        <taxon>Magnoliopsida</taxon>
        <taxon>eudicotyledons</taxon>
        <taxon>Gunneridae</taxon>
        <taxon>Pentapetalae</taxon>
        <taxon>Caryophyllales</taxon>
        <taxon>Caryophyllaceae</taxon>
        <taxon>Caryophylleae</taxon>
        <taxon>Saponaria</taxon>
    </lineage>
</organism>
<evidence type="ECO:0000256" key="2">
    <source>
        <dbReference type="ARBA" id="ARBA00023134"/>
    </source>
</evidence>
<feature type="domain" description="G" evidence="3">
    <location>
        <begin position="133"/>
        <end position="200"/>
    </location>
</feature>